<comment type="caution">
    <text evidence="6">The sequence shown here is derived from an EMBL/GenBank/DDBJ whole genome shotgun (WGS) entry which is preliminary data.</text>
</comment>
<feature type="domain" description="BFD-like [2Fe-2S]-binding" evidence="4">
    <location>
        <begin position="408"/>
        <end position="453"/>
    </location>
</feature>
<keyword evidence="7" id="KW-1185">Reference proteome</keyword>
<evidence type="ECO:0000256" key="3">
    <source>
        <dbReference type="ARBA" id="ARBA00022827"/>
    </source>
</evidence>
<dbReference type="PRINTS" id="PR00469">
    <property type="entry name" value="PNDRDTASEII"/>
</dbReference>
<keyword evidence="3" id="KW-0274">FAD</keyword>
<dbReference type="RefSeq" id="WP_219686723.1">
    <property type="nucleotide sequence ID" value="NZ_WMBF01000005.1"/>
</dbReference>
<dbReference type="EMBL" id="WMBF01000005">
    <property type="protein sequence ID" value="MBW5420218.1"/>
    <property type="molecule type" value="Genomic_DNA"/>
</dbReference>
<dbReference type="Gene3D" id="3.50.50.60">
    <property type="entry name" value="FAD/NAD(P)-binding domain"/>
    <property type="match status" value="2"/>
</dbReference>
<evidence type="ECO:0000313" key="7">
    <source>
        <dbReference type="Proteomes" id="UP001197114"/>
    </source>
</evidence>
<dbReference type="PRINTS" id="PR00368">
    <property type="entry name" value="FADPNR"/>
</dbReference>
<dbReference type="InterPro" id="IPR036188">
    <property type="entry name" value="FAD/NAD-bd_sf"/>
</dbReference>
<evidence type="ECO:0000313" key="6">
    <source>
        <dbReference type="EMBL" id="MBW5420218.1"/>
    </source>
</evidence>
<dbReference type="Pfam" id="PF07992">
    <property type="entry name" value="Pyr_redox_2"/>
    <property type="match status" value="1"/>
</dbReference>
<dbReference type="InterPro" id="IPR041854">
    <property type="entry name" value="BFD-like_2Fe2S-bd_dom_sf"/>
</dbReference>
<dbReference type="InterPro" id="IPR007419">
    <property type="entry name" value="BFD-like_2Fe2S-bd_dom"/>
</dbReference>
<organism evidence="6 7">
    <name type="scientific">Streptomyces anatolicus</name>
    <dbReference type="NCBI Taxonomy" id="2675858"/>
    <lineage>
        <taxon>Bacteria</taxon>
        <taxon>Bacillati</taxon>
        <taxon>Actinomycetota</taxon>
        <taxon>Actinomycetes</taxon>
        <taxon>Kitasatosporales</taxon>
        <taxon>Streptomycetaceae</taxon>
        <taxon>Streptomyces</taxon>
    </lineage>
</organism>
<evidence type="ECO:0000256" key="2">
    <source>
        <dbReference type="ARBA" id="ARBA00022630"/>
    </source>
</evidence>
<accession>A0ABS6YFQ2</accession>
<reference evidence="6 7" key="1">
    <citation type="submission" date="2019-11" db="EMBL/GenBank/DDBJ databases">
        <authorList>
            <person name="Ay H."/>
        </authorList>
    </citation>
    <scope>NUCLEOTIDE SEQUENCE [LARGE SCALE GENOMIC DNA]</scope>
    <source>
        <strain evidence="6 7">BG9H</strain>
    </source>
</reference>
<dbReference type="PANTHER" id="PTHR43429">
    <property type="entry name" value="PYRIDINE NUCLEOTIDE-DISULFIDE OXIDOREDUCTASE DOMAIN-CONTAINING"/>
    <property type="match status" value="1"/>
</dbReference>
<protein>
    <submittedName>
        <fullName evidence="6">NAD(P)/FAD-dependent oxidoreductase</fullName>
    </submittedName>
</protein>
<dbReference type="Gene3D" id="1.10.10.1100">
    <property type="entry name" value="BFD-like [2Fe-2S]-binding domain"/>
    <property type="match status" value="1"/>
</dbReference>
<proteinExistence type="predicted"/>
<evidence type="ECO:0000259" key="5">
    <source>
        <dbReference type="Pfam" id="PF07992"/>
    </source>
</evidence>
<feature type="domain" description="FAD/NAD(P)-binding" evidence="5">
    <location>
        <begin position="3"/>
        <end position="275"/>
    </location>
</feature>
<name>A0ABS6YFQ2_9ACTN</name>
<evidence type="ECO:0000259" key="4">
    <source>
        <dbReference type="Pfam" id="PF04324"/>
    </source>
</evidence>
<gene>
    <name evidence="6" type="ORF">GKQ77_01365</name>
</gene>
<evidence type="ECO:0000256" key="1">
    <source>
        <dbReference type="ARBA" id="ARBA00001974"/>
    </source>
</evidence>
<dbReference type="Pfam" id="PF04324">
    <property type="entry name" value="Fer2_BFD"/>
    <property type="match status" value="1"/>
</dbReference>
<sequence length="465" mass="49235">MSAVVIAGNGPAAHRLAERLRRNGHRGAITLCGDEQEPAYQRPLLTAVLTGELDADDVRLAALPDDVRVLTGVTVTGIDRRHRQVLTSDGRRHRFDHLVLAVGARTAVPDVRGLRAARGLLAEGVRRLRSLADCREPCVGPTVVLGGGLRGVEAANALASFGHDVTLVYPGRTPLHRHVDARAGGLLARALSEAGVGLLPGRRVTGHGPGVVSLDDGRELPCGSLLLCSGTTPNTALAREAGLAVHRGVLVDAQLRTTDPGIHALGDCAEHQGVVLGGLTHAWRQADRLACLLTGGQERNSDTTDVTVLRPRTQGFDLLALGPKNAFHEGMAEDGEEVVFHDPARGRYARLILYRQRVRAAVLVGLPRAAATVQGLHERGLLVPRDRLAFLSGTSGVYRGQPAPDTSVVCPCNNVTRGTLRAAWDQGARDADRLVSSTGAATGCGTCMPFVREFCAELSREGMVP</sequence>
<dbReference type="PANTHER" id="PTHR43429:SF3">
    <property type="entry name" value="NITRITE REDUCTASE [NAD(P)H]"/>
    <property type="match status" value="1"/>
</dbReference>
<keyword evidence="2" id="KW-0285">Flavoprotein</keyword>
<dbReference type="Proteomes" id="UP001197114">
    <property type="component" value="Unassembled WGS sequence"/>
</dbReference>
<dbReference type="InterPro" id="IPR050260">
    <property type="entry name" value="FAD-bd_OxRdtase"/>
</dbReference>
<dbReference type="SUPFAM" id="SSF51905">
    <property type="entry name" value="FAD/NAD(P)-binding domain"/>
    <property type="match status" value="2"/>
</dbReference>
<comment type="cofactor">
    <cofactor evidence="1">
        <name>FAD</name>
        <dbReference type="ChEBI" id="CHEBI:57692"/>
    </cofactor>
</comment>
<dbReference type="InterPro" id="IPR023753">
    <property type="entry name" value="FAD/NAD-binding_dom"/>
</dbReference>